<dbReference type="Proteomes" id="UP001162060">
    <property type="component" value="Unassembled WGS sequence"/>
</dbReference>
<name>A0AAV1VMH0_9STRA</name>
<evidence type="ECO:0008006" key="3">
    <source>
        <dbReference type="Google" id="ProtNLM"/>
    </source>
</evidence>
<dbReference type="GO" id="GO:0003676">
    <property type="term" value="F:nucleic acid binding"/>
    <property type="evidence" value="ECO:0007669"/>
    <property type="project" value="InterPro"/>
</dbReference>
<dbReference type="SUPFAM" id="SSF53098">
    <property type="entry name" value="Ribonuclease H-like"/>
    <property type="match status" value="1"/>
</dbReference>
<sequence>MAFQLKNKSEVATKFAEFVAWAETQTGKRVKLLRCDNGDEYTSYAMIKLCVDRGIVQKLTPLYTP</sequence>
<dbReference type="InterPro" id="IPR039537">
    <property type="entry name" value="Retrotran_Ty1/copia-like"/>
</dbReference>
<evidence type="ECO:0000313" key="2">
    <source>
        <dbReference type="Proteomes" id="UP001162060"/>
    </source>
</evidence>
<dbReference type="InterPro" id="IPR012337">
    <property type="entry name" value="RNaseH-like_sf"/>
</dbReference>
<accession>A0AAV1VMH0</accession>
<proteinExistence type="predicted"/>
<dbReference type="PANTHER" id="PTHR42648">
    <property type="entry name" value="TRANSPOSASE, PUTATIVE-RELATED"/>
    <property type="match status" value="1"/>
</dbReference>
<evidence type="ECO:0000313" key="1">
    <source>
        <dbReference type="EMBL" id="CAK7947515.1"/>
    </source>
</evidence>
<protein>
    <recommendedName>
        <fullName evidence="3">Integrase catalytic domain-containing protein</fullName>
    </recommendedName>
</protein>
<dbReference type="Gene3D" id="3.30.420.10">
    <property type="entry name" value="Ribonuclease H-like superfamily/Ribonuclease H"/>
    <property type="match status" value="1"/>
</dbReference>
<organism evidence="1 2">
    <name type="scientific">Peronospora matthiolae</name>
    <dbReference type="NCBI Taxonomy" id="2874970"/>
    <lineage>
        <taxon>Eukaryota</taxon>
        <taxon>Sar</taxon>
        <taxon>Stramenopiles</taxon>
        <taxon>Oomycota</taxon>
        <taxon>Peronosporomycetes</taxon>
        <taxon>Peronosporales</taxon>
        <taxon>Peronosporaceae</taxon>
        <taxon>Peronospora</taxon>
    </lineage>
</organism>
<dbReference type="EMBL" id="CAKLBY020000378">
    <property type="protein sequence ID" value="CAK7947515.1"/>
    <property type="molecule type" value="Genomic_DNA"/>
</dbReference>
<dbReference type="InterPro" id="IPR036397">
    <property type="entry name" value="RNaseH_sf"/>
</dbReference>
<dbReference type="AlphaFoldDB" id="A0AAV1VMH0"/>
<dbReference type="PANTHER" id="PTHR42648:SF28">
    <property type="entry name" value="TRANSPOSON-ENCODED PROTEIN WITH RIBONUCLEASE H-LIKE AND RETROVIRUS ZINC FINGER-LIKE DOMAINS"/>
    <property type="match status" value="1"/>
</dbReference>
<comment type="caution">
    <text evidence="1">The sequence shown here is derived from an EMBL/GenBank/DDBJ whole genome shotgun (WGS) entry which is preliminary data.</text>
</comment>
<gene>
    <name evidence="1" type="ORF">PM001_LOCUS32665</name>
</gene>
<reference evidence="1" key="1">
    <citation type="submission" date="2024-01" db="EMBL/GenBank/DDBJ databases">
        <authorList>
            <person name="Webb A."/>
        </authorList>
    </citation>
    <scope>NUCLEOTIDE SEQUENCE</scope>
    <source>
        <strain evidence="1">Pm1</strain>
    </source>
</reference>